<comment type="caution">
    <text evidence="2">The sequence shown here is derived from an EMBL/GenBank/DDBJ whole genome shotgun (WGS) entry which is preliminary data.</text>
</comment>
<name>A0A9P6VJR6_9HELO</name>
<dbReference type="PANTHER" id="PTHR38122">
    <property type="entry name" value="GLYCOPROTEIN X"/>
    <property type="match status" value="1"/>
</dbReference>
<reference evidence="2" key="1">
    <citation type="submission" date="2019-07" db="EMBL/GenBank/DDBJ databases">
        <title>Hyphodiscus hymeniophilus genome sequencing and assembly.</title>
        <authorList>
            <person name="Kramer G."/>
            <person name="Nodwell J."/>
        </authorList>
    </citation>
    <scope>NUCLEOTIDE SEQUENCE</scope>
    <source>
        <strain evidence="2">ATCC 34498</strain>
    </source>
</reference>
<proteinExistence type="predicted"/>
<dbReference type="Proteomes" id="UP000785200">
    <property type="component" value="Unassembled WGS sequence"/>
</dbReference>
<dbReference type="PANTHER" id="PTHR38122:SF1">
    <property type="entry name" value="GLYCOPROTEIN X"/>
    <property type="match status" value="1"/>
</dbReference>
<protein>
    <submittedName>
        <fullName evidence="2">Adhesin</fullName>
    </submittedName>
</protein>
<sequence>MPTNTAPVLNPQDSGEDATWGCSPGFVCNPPKPDHCEFFENPPLANYTCEPENCIMSPPITDVHWKDDESSLYPATEGYFNLNPNDFGLSFDIFAEQLIVSRITDKQGVKTVTSTTGDWSSQASLSSFPPAETDPAVKLKPRALSLPANTVPSMCYDDCNNAFVEAQHVGKIYNSLCVSGTPFEDELSACQICVAAHGDEQKLSLQIYVYPQFAQFIGFCSAKSPQSEVSASTSPVLASAKSTEVTPTSSVQVTSQVSASSVPIIPISTGSAIHSSVILASPTFSGSSATHTEVSTSLPPSTALTSTSSSGSSSISTGLSVSLSPSVSLTSTSSSGSSAISTGVSASLPPSAALTSPTFSGSSTSTSPAQVTNPSSSTNLQPSRFILAMTAATLAFCAFLI</sequence>
<feature type="compositionally biased region" description="Low complexity" evidence="1">
    <location>
        <begin position="295"/>
        <end position="312"/>
    </location>
</feature>
<dbReference type="EMBL" id="VNKQ01000008">
    <property type="protein sequence ID" value="KAG0649268.1"/>
    <property type="molecule type" value="Genomic_DNA"/>
</dbReference>
<dbReference type="OrthoDB" id="5414836at2759"/>
<feature type="region of interest" description="Disordered" evidence="1">
    <location>
        <begin position="289"/>
        <end position="312"/>
    </location>
</feature>
<accession>A0A9P6VJR6</accession>
<organism evidence="2 3">
    <name type="scientific">Hyphodiscus hymeniophilus</name>
    <dbReference type="NCBI Taxonomy" id="353542"/>
    <lineage>
        <taxon>Eukaryota</taxon>
        <taxon>Fungi</taxon>
        <taxon>Dikarya</taxon>
        <taxon>Ascomycota</taxon>
        <taxon>Pezizomycotina</taxon>
        <taxon>Leotiomycetes</taxon>
        <taxon>Helotiales</taxon>
        <taxon>Hyphodiscaceae</taxon>
        <taxon>Hyphodiscus</taxon>
    </lineage>
</organism>
<feature type="region of interest" description="Disordered" evidence="1">
    <location>
        <begin position="355"/>
        <end position="378"/>
    </location>
</feature>
<evidence type="ECO:0000313" key="2">
    <source>
        <dbReference type="EMBL" id="KAG0649268.1"/>
    </source>
</evidence>
<feature type="compositionally biased region" description="Polar residues" evidence="1">
    <location>
        <begin position="368"/>
        <end position="378"/>
    </location>
</feature>
<evidence type="ECO:0000313" key="3">
    <source>
        <dbReference type="Proteomes" id="UP000785200"/>
    </source>
</evidence>
<dbReference type="AlphaFoldDB" id="A0A9P6VJR6"/>
<keyword evidence="3" id="KW-1185">Reference proteome</keyword>
<evidence type="ECO:0000256" key="1">
    <source>
        <dbReference type="SAM" id="MobiDB-lite"/>
    </source>
</evidence>
<gene>
    <name evidence="2" type="ORF">D0Z07_4309</name>
</gene>
<feature type="compositionally biased region" description="Low complexity" evidence="1">
    <location>
        <begin position="355"/>
        <end position="367"/>
    </location>
</feature>